<dbReference type="EMBL" id="CP029490">
    <property type="protein sequence ID" value="AWN20184.1"/>
    <property type="molecule type" value="Genomic_DNA"/>
</dbReference>
<keyword evidence="1" id="KW-0472">Membrane</keyword>
<dbReference type="GeneID" id="93923286"/>
<evidence type="ECO:0000313" key="2">
    <source>
        <dbReference type="EMBL" id="AWN20184.1"/>
    </source>
</evidence>
<organism evidence="2 3">
    <name type="scientific">Streptococcus sobrinus</name>
    <dbReference type="NCBI Taxonomy" id="1310"/>
    <lineage>
        <taxon>Bacteria</taxon>
        <taxon>Bacillati</taxon>
        <taxon>Bacillota</taxon>
        <taxon>Bacilli</taxon>
        <taxon>Lactobacillales</taxon>
        <taxon>Streptococcaceae</taxon>
        <taxon>Streptococcus</taxon>
    </lineage>
</organism>
<feature type="transmembrane region" description="Helical" evidence="1">
    <location>
        <begin position="21"/>
        <end position="42"/>
    </location>
</feature>
<reference evidence="2 3" key="1">
    <citation type="submission" date="2018-05" db="EMBL/GenBank/DDBJ databases">
        <title>Complete genome sequences of Streptococcus sobrinus.</title>
        <authorList>
            <person name="Sales M."/>
            <person name="Jensen P.A."/>
        </authorList>
    </citation>
    <scope>NUCLEOTIDE SEQUENCE [LARGE SCALE GENOMIC DNA]</scope>
    <source>
        <strain evidence="2 3">SL1</strain>
    </source>
</reference>
<evidence type="ECO:0000313" key="3">
    <source>
        <dbReference type="Proteomes" id="UP000245369"/>
    </source>
</evidence>
<feature type="transmembrane region" description="Helical" evidence="1">
    <location>
        <begin position="111"/>
        <end position="137"/>
    </location>
</feature>
<gene>
    <name evidence="2" type="ORF">DK182_01975</name>
</gene>
<accession>A0ABN5LGG9</accession>
<sequence>MPFKDLQNIFKKSNRTVAILHLVNLVINVLTLLGFIVLAYGIQSGFYQNSNFSHADITQVKSLLHSVTPDIQFNHGINIIFNIAIMSLAFRNQAHFQQKKKLSELPYLLGYSLFFINIFADLMSVGLTLNMLLQLFYLPFYINSRNSGRLLNALN</sequence>
<dbReference type="RefSeq" id="WP_002959268.1">
    <property type="nucleotide sequence ID" value="NZ_CP029490.1"/>
</dbReference>
<keyword evidence="1" id="KW-0812">Transmembrane</keyword>
<evidence type="ECO:0000256" key="1">
    <source>
        <dbReference type="SAM" id="Phobius"/>
    </source>
</evidence>
<dbReference type="Proteomes" id="UP000245369">
    <property type="component" value="Chromosome"/>
</dbReference>
<keyword evidence="3" id="KW-1185">Reference proteome</keyword>
<keyword evidence="1" id="KW-1133">Transmembrane helix</keyword>
<proteinExistence type="predicted"/>
<name>A0ABN5LGG9_9STRE</name>
<protein>
    <submittedName>
        <fullName evidence="2">Uncharacterized protein</fullName>
    </submittedName>
</protein>
<feature type="transmembrane region" description="Helical" evidence="1">
    <location>
        <begin position="71"/>
        <end position="90"/>
    </location>
</feature>